<dbReference type="EC" id="1.1.1.22" evidence="3"/>
<evidence type="ECO:0000256" key="1">
    <source>
        <dbReference type="ARBA" id="ARBA00004701"/>
    </source>
</evidence>
<feature type="domain" description="UDP-glucose/GDP-mannose dehydrogenase dimerisation" evidence="6">
    <location>
        <begin position="197"/>
        <end position="259"/>
    </location>
</feature>
<protein>
    <recommendedName>
        <fullName evidence="4">UDP-glucose 6-dehydrogenase</fullName>
        <ecNumber evidence="3">1.1.1.22</ecNumber>
    </recommendedName>
</protein>
<evidence type="ECO:0000256" key="3">
    <source>
        <dbReference type="ARBA" id="ARBA00012954"/>
    </source>
</evidence>
<dbReference type="RefSeq" id="WP_224325562.1">
    <property type="nucleotide sequence ID" value="NZ_JACGBB010000029.1"/>
</dbReference>
<dbReference type="PIRSF" id="PIRSF000124">
    <property type="entry name" value="UDPglc_GDPman_dh"/>
    <property type="match status" value="1"/>
</dbReference>
<dbReference type="PANTHER" id="PTHR43750">
    <property type="entry name" value="UDP-GLUCOSE 6-DEHYDROGENASE TUAD"/>
    <property type="match status" value="1"/>
</dbReference>
<dbReference type="Pfam" id="PF00984">
    <property type="entry name" value="UDPG_MGDP_dh"/>
    <property type="match status" value="1"/>
</dbReference>
<evidence type="ECO:0000256" key="2">
    <source>
        <dbReference type="ARBA" id="ARBA00006601"/>
    </source>
</evidence>
<feature type="domain" description="UDP-glucose/GDP-mannose dehydrogenase N-terminal" evidence="7">
    <location>
        <begin position="1"/>
        <end position="182"/>
    </location>
</feature>
<evidence type="ECO:0000313" key="8">
    <source>
        <dbReference type="EMBL" id="MBZ7988084.1"/>
    </source>
</evidence>
<dbReference type="NCBIfam" id="TIGR03026">
    <property type="entry name" value="NDP-sugDHase"/>
    <property type="match status" value="1"/>
</dbReference>
<keyword evidence="9" id="KW-1185">Reference proteome</keyword>
<dbReference type="Gene3D" id="1.20.5.100">
    <property type="entry name" value="Cytochrome c1, transmembrane anchor, C-terminal"/>
    <property type="match status" value="1"/>
</dbReference>
<comment type="similarity">
    <text evidence="2">Belongs to the UDP-glucose/GDP-mannose dehydrogenase family.</text>
</comment>
<dbReference type="Proteomes" id="UP000786183">
    <property type="component" value="Unassembled WGS sequence"/>
</dbReference>
<evidence type="ECO:0000256" key="5">
    <source>
        <dbReference type="ARBA" id="ARBA00047473"/>
    </source>
</evidence>
<evidence type="ECO:0000313" key="9">
    <source>
        <dbReference type="Proteomes" id="UP000786183"/>
    </source>
</evidence>
<evidence type="ECO:0000259" key="7">
    <source>
        <dbReference type="Pfam" id="PF03721"/>
    </source>
</evidence>
<sequence length="259" mass="29033">MNIQIIGSGYVGLPTAVGFNMLLANRGGVISVIDIDKDRIKNLQSKKSIFYEKKLNEELLKQNNIQFSCDFKNVKNQDIIFICVPTPNDKNNQIDLSYIKSVIDSIYKYLKNGVLLCIKSTVIPGSTLSIKKLLQKKNPKLKFHIACVPEFLKEGSALEDFLNPDRIICGVEDERSKELLTKLYNNSDKLFFTSINDAEMIKYASNSFLSLKVAFINELANLCEKSNCDINLVSLGMGLDKRIAPYFLNASIGYGGSCF</sequence>
<dbReference type="Pfam" id="PF03721">
    <property type="entry name" value="UDPG_MGDP_dh_N"/>
    <property type="match status" value="1"/>
</dbReference>
<comment type="catalytic activity">
    <reaction evidence="5">
        <text>UDP-alpha-D-glucose + 2 NAD(+) + H2O = UDP-alpha-D-glucuronate + 2 NADH + 3 H(+)</text>
        <dbReference type="Rhea" id="RHEA:23596"/>
        <dbReference type="ChEBI" id="CHEBI:15377"/>
        <dbReference type="ChEBI" id="CHEBI:15378"/>
        <dbReference type="ChEBI" id="CHEBI:57540"/>
        <dbReference type="ChEBI" id="CHEBI:57945"/>
        <dbReference type="ChEBI" id="CHEBI:58052"/>
        <dbReference type="ChEBI" id="CHEBI:58885"/>
        <dbReference type="EC" id="1.1.1.22"/>
    </reaction>
</comment>
<dbReference type="EMBL" id="JACGBB010000029">
    <property type="protein sequence ID" value="MBZ7988084.1"/>
    <property type="molecule type" value="Genomic_DNA"/>
</dbReference>
<comment type="pathway">
    <text evidence="1">Nucleotide-sugar biosynthesis; UDP-alpha-D-glucuronate biosynthesis; UDP-alpha-D-glucuronate from UDP-alpha-D-glucose: step 1/1.</text>
</comment>
<organism evidence="8 9">
    <name type="scientific">Campylobacter canadensis</name>
    <dbReference type="NCBI Taxonomy" id="449520"/>
    <lineage>
        <taxon>Bacteria</taxon>
        <taxon>Pseudomonadati</taxon>
        <taxon>Campylobacterota</taxon>
        <taxon>Epsilonproteobacteria</taxon>
        <taxon>Campylobacterales</taxon>
        <taxon>Campylobacteraceae</taxon>
        <taxon>Campylobacter</taxon>
    </lineage>
</organism>
<feature type="non-terminal residue" evidence="8">
    <location>
        <position position="259"/>
    </location>
</feature>
<gene>
    <name evidence="8" type="ORF">AVCANL283_08265</name>
</gene>
<evidence type="ECO:0000259" key="6">
    <source>
        <dbReference type="Pfam" id="PF00984"/>
    </source>
</evidence>
<dbReference type="InterPro" id="IPR028357">
    <property type="entry name" value="UDPglc_DH_bac"/>
</dbReference>
<dbReference type="InterPro" id="IPR008927">
    <property type="entry name" value="6-PGluconate_DH-like_C_sf"/>
</dbReference>
<dbReference type="InterPro" id="IPR014026">
    <property type="entry name" value="UDP-Glc/GDP-Man_DH_dimer"/>
</dbReference>
<dbReference type="InterPro" id="IPR036291">
    <property type="entry name" value="NAD(P)-bd_dom_sf"/>
</dbReference>
<dbReference type="InterPro" id="IPR017476">
    <property type="entry name" value="UDP-Glc/GDP-Man"/>
</dbReference>
<evidence type="ECO:0000256" key="4">
    <source>
        <dbReference type="ARBA" id="ARBA00015132"/>
    </source>
</evidence>
<dbReference type="PANTHER" id="PTHR43750:SF3">
    <property type="entry name" value="UDP-GLUCOSE 6-DEHYDROGENASE TUAD"/>
    <property type="match status" value="1"/>
</dbReference>
<proteinExistence type="inferred from homology"/>
<accession>A0ABS7WVL4</accession>
<dbReference type="SUPFAM" id="SSF48179">
    <property type="entry name" value="6-phosphogluconate dehydrogenase C-terminal domain-like"/>
    <property type="match status" value="1"/>
</dbReference>
<comment type="caution">
    <text evidence="8">The sequence shown here is derived from an EMBL/GenBank/DDBJ whole genome shotgun (WGS) entry which is preliminary data.</text>
</comment>
<dbReference type="SUPFAM" id="SSF51735">
    <property type="entry name" value="NAD(P)-binding Rossmann-fold domains"/>
    <property type="match status" value="1"/>
</dbReference>
<reference evidence="8 9" key="1">
    <citation type="submission" date="2020-07" db="EMBL/GenBank/DDBJ databases">
        <title>Transfer of Campylobacter canadensis to the novel genus Avispirillum gen. nov., that also includes two novel species recovered from migratory waterfowl: Avispirillum anseris sp. nov. and Avispirillum brantae sp. nov.</title>
        <authorList>
            <person name="Miller W.G."/>
            <person name="Chapman M.H."/>
            <person name="Yee E."/>
            <person name="Inglis G.D."/>
        </authorList>
    </citation>
    <scope>NUCLEOTIDE SEQUENCE [LARGE SCALE GENOMIC DNA]</scope>
    <source>
        <strain evidence="8 9">L283</strain>
    </source>
</reference>
<name>A0ABS7WVL4_9BACT</name>
<dbReference type="Gene3D" id="3.40.50.720">
    <property type="entry name" value="NAD(P)-binding Rossmann-like Domain"/>
    <property type="match status" value="2"/>
</dbReference>
<dbReference type="InterPro" id="IPR001732">
    <property type="entry name" value="UDP-Glc/GDP-Man_DH_N"/>
</dbReference>
<dbReference type="PIRSF" id="PIRSF500134">
    <property type="entry name" value="UDPglc_DH_bac"/>
    <property type="match status" value="1"/>
</dbReference>